<protein>
    <submittedName>
        <fullName evidence="1">Uncharacterized protein</fullName>
    </submittedName>
</protein>
<proteinExistence type="predicted"/>
<gene>
    <name evidence="1" type="ORF">LCGC14_2604370</name>
</gene>
<comment type="caution">
    <text evidence="1">The sequence shown here is derived from an EMBL/GenBank/DDBJ whole genome shotgun (WGS) entry which is preliminary data.</text>
</comment>
<sequence>MKTFELFEQSMPRGAPGRHLVFVVIELSGLDPELDEENEAYRIFDKLGGRGVAEVVGVGLDPGTANGRVKFDSIQKAKQGLRILRRLSRGKPSFIVSGTSSTFHTGSTDTMNETQR</sequence>
<reference evidence="1" key="1">
    <citation type="journal article" date="2015" name="Nature">
        <title>Complex archaea that bridge the gap between prokaryotes and eukaryotes.</title>
        <authorList>
            <person name="Spang A."/>
            <person name="Saw J.H."/>
            <person name="Jorgensen S.L."/>
            <person name="Zaremba-Niedzwiedzka K."/>
            <person name="Martijn J."/>
            <person name="Lind A.E."/>
            <person name="van Eijk R."/>
            <person name="Schleper C."/>
            <person name="Guy L."/>
            <person name="Ettema T.J."/>
        </authorList>
    </citation>
    <scope>NUCLEOTIDE SEQUENCE</scope>
</reference>
<evidence type="ECO:0000313" key="1">
    <source>
        <dbReference type="EMBL" id="KKL05604.1"/>
    </source>
</evidence>
<name>A0A0F9A7R2_9ZZZZ</name>
<dbReference type="EMBL" id="LAZR01044045">
    <property type="protein sequence ID" value="KKL05604.1"/>
    <property type="molecule type" value="Genomic_DNA"/>
</dbReference>
<accession>A0A0F9A7R2</accession>
<organism evidence="1">
    <name type="scientific">marine sediment metagenome</name>
    <dbReference type="NCBI Taxonomy" id="412755"/>
    <lineage>
        <taxon>unclassified sequences</taxon>
        <taxon>metagenomes</taxon>
        <taxon>ecological metagenomes</taxon>
    </lineage>
</organism>
<dbReference type="AlphaFoldDB" id="A0A0F9A7R2"/>